<dbReference type="InterPro" id="IPR024455">
    <property type="entry name" value="Phage_capsid"/>
</dbReference>
<dbReference type="OrthoDB" id="9806592at2"/>
<comment type="caution">
    <text evidence="4">The sequence shown here is derived from an EMBL/GenBank/DDBJ whole genome shotgun (WGS) entry which is preliminary data.</text>
</comment>
<reference evidence="4 5" key="1">
    <citation type="submission" date="2017-03" db="EMBL/GenBank/DDBJ databases">
        <title>Draft genome sequence of Streptomyces scabrisporus NF3, endophyte isolated from Amphipterygium adstringens.</title>
        <authorList>
            <person name="Vazquez M."/>
            <person name="Ceapa C.D."/>
            <person name="Rodriguez Luna D."/>
            <person name="Sanchez Esquivel S."/>
        </authorList>
    </citation>
    <scope>NUCLEOTIDE SEQUENCE [LARGE SCALE GENOMIC DNA]</scope>
    <source>
        <strain evidence="4 5">NF3</strain>
    </source>
</reference>
<dbReference type="NCBIfam" id="TIGR01554">
    <property type="entry name" value="major_cap_HK97"/>
    <property type="match status" value="1"/>
</dbReference>
<dbReference type="SUPFAM" id="SSF56563">
    <property type="entry name" value="Major capsid protein gp5"/>
    <property type="match status" value="1"/>
</dbReference>
<feature type="coiled-coil region" evidence="2">
    <location>
        <begin position="33"/>
        <end position="67"/>
    </location>
</feature>
<organism evidence="4 5">
    <name type="scientific">Embleya scabrispora</name>
    <dbReference type="NCBI Taxonomy" id="159449"/>
    <lineage>
        <taxon>Bacteria</taxon>
        <taxon>Bacillati</taxon>
        <taxon>Actinomycetota</taxon>
        <taxon>Actinomycetes</taxon>
        <taxon>Kitasatosporales</taxon>
        <taxon>Streptomycetaceae</taxon>
        <taxon>Embleya</taxon>
    </lineage>
</organism>
<evidence type="ECO:0000256" key="2">
    <source>
        <dbReference type="SAM" id="Coils"/>
    </source>
</evidence>
<gene>
    <name evidence="4" type="ORF">B4N89_09440</name>
</gene>
<dbReference type="EMBL" id="MWQN01000001">
    <property type="protein sequence ID" value="OPC81144.1"/>
    <property type="molecule type" value="Genomic_DNA"/>
</dbReference>
<dbReference type="RefSeq" id="WP_078975449.1">
    <property type="nucleotide sequence ID" value="NZ_MWQN01000001.1"/>
</dbReference>
<dbReference type="Proteomes" id="UP000190037">
    <property type="component" value="Unassembled WGS sequence"/>
</dbReference>
<evidence type="ECO:0000256" key="1">
    <source>
        <dbReference type="ARBA" id="ARBA00004328"/>
    </source>
</evidence>
<comment type="subcellular location">
    <subcellularLocation>
        <location evidence="1">Virion</location>
    </subcellularLocation>
</comment>
<dbReference type="InterPro" id="IPR054612">
    <property type="entry name" value="Phage_capsid-like_C"/>
</dbReference>
<dbReference type="Gene3D" id="3.30.2400.10">
    <property type="entry name" value="Major capsid protein gp5"/>
    <property type="match status" value="1"/>
</dbReference>
<keyword evidence="2" id="KW-0175">Coiled coil</keyword>
<accession>A0A1T3NWJ0</accession>
<evidence type="ECO:0000259" key="3">
    <source>
        <dbReference type="Pfam" id="PF05065"/>
    </source>
</evidence>
<evidence type="ECO:0000313" key="5">
    <source>
        <dbReference type="Proteomes" id="UP000190037"/>
    </source>
</evidence>
<sequence>MTNAKQKAQAVLETRAGVFAEYTRTQDDTAMGADDKRKRLEALDSRLTELTAEANALVSRAEAEAEQRAMESRVGAILNPNGARSDERGGWGGTDFRIPSAREYVEARALTTDPASAGLTVPKSVYDKFVVSLRKRSAVLASGVNLIPMDAGSMVIPVVRDDGAASVVAEGATIPMTDMQLSDAGFRAYKVAKMITITSELLEDSATDFRQSVSDALTRSVGATVDDLFLNGSGVKQPLGLLNTPGVSKRALGAAVTLDDVSDEMAAIEAEGGVPSAILVDPATFNVVRKLKASTAGTYHSSPFVAQDGPRQVWGANLIPAPRLAPGTVIVMDPTQVFTGLRSDVVLAFSDQVLFTEDKTVARVTSRWAGVGLSDIKAVRILTGTAGALQGAQTLSAEAAAPAPRKTAR</sequence>
<dbReference type="AlphaFoldDB" id="A0A1T3NWJ0"/>
<protein>
    <recommendedName>
        <fullName evidence="3">Phage capsid-like C-terminal domain-containing protein</fullName>
    </recommendedName>
</protein>
<evidence type="ECO:0000313" key="4">
    <source>
        <dbReference type="EMBL" id="OPC81144.1"/>
    </source>
</evidence>
<dbReference type="Gene3D" id="3.30.2320.10">
    <property type="entry name" value="hypothetical protein PF0899 domain"/>
    <property type="match status" value="1"/>
</dbReference>
<dbReference type="Pfam" id="PF05065">
    <property type="entry name" value="Phage_capsid"/>
    <property type="match status" value="1"/>
</dbReference>
<keyword evidence="5" id="KW-1185">Reference proteome</keyword>
<proteinExistence type="predicted"/>
<name>A0A1T3NWJ0_9ACTN</name>
<dbReference type="STRING" id="159449.B4N89_09440"/>
<feature type="domain" description="Phage capsid-like C-terminal" evidence="3">
    <location>
        <begin position="118"/>
        <end position="371"/>
    </location>
</feature>